<dbReference type="RefSeq" id="XP_033352086.1">
    <property type="nucleotide sequence ID" value="XM_033496195.1"/>
</dbReference>
<comment type="subcellular location">
    <subcellularLocation>
        <location evidence="1 10">Cell membrane</location>
        <topology evidence="1 10">Multi-pass membrane protein</topology>
    </subcellularLocation>
</comment>
<keyword evidence="2" id="KW-1003">Cell membrane</keyword>
<dbReference type="PANTHER" id="PTHR21137">
    <property type="entry name" value="ODORANT RECEPTOR"/>
    <property type="match status" value="1"/>
</dbReference>
<evidence type="ECO:0000313" key="12">
    <source>
        <dbReference type="RefSeq" id="XP_033352086.1"/>
    </source>
</evidence>
<keyword evidence="11" id="KW-1185">Reference proteome</keyword>
<organism evidence="11 12">
    <name type="scientific">Bombus vosnesenskii</name>
    <dbReference type="NCBI Taxonomy" id="207650"/>
    <lineage>
        <taxon>Eukaryota</taxon>
        <taxon>Metazoa</taxon>
        <taxon>Ecdysozoa</taxon>
        <taxon>Arthropoda</taxon>
        <taxon>Hexapoda</taxon>
        <taxon>Insecta</taxon>
        <taxon>Pterygota</taxon>
        <taxon>Neoptera</taxon>
        <taxon>Endopterygota</taxon>
        <taxon>Hymenoptera</taxon>
        <taxon>Apocrita</taxon>
        <taxon>Aculeata</taxon>
        <taxon>Apoidea</taxon>
        <taxon>Anthophila</taxon>
        <taxon>Apidae</taxon>
        <taxon>Bombus</taxon>
        <taxon>Pyrobombus</taxon>
    </lineage>
</organism>
<keyword evidence="8 10" id="KW-0675">Receptor</keyword>
<proteinExistence type="inferred from homology"/>
<comment type="caution">
    <text evidence="10">Lacks conserved residue(s) required for the propagation of feature annotation.</text>
</comment>
<evidence type="ECO:0000256" key="6">
    <source>
        <dbReference type="ARBA" id="ARBA00022989"/>
    </source>
</evidence>
<gene>
    <name evidence="12" type="primary">LOC117234716</name>
</gene>
<feature type="transmembrane region" description="Helical" evidence="10">
    <location>
        <begin position="277"/>
        <end position="298"/>
    </location>
</feature>
<keyword evidence="6 10" id="KW-1133">Transmembrane helix</keyword>
<dbReference type="InterPro" id="IPR004117">
    <property type="entry name" value="7tm6_olfct_rcpt"/>
</dbReference>
<evidence type="ECO:0000256" key="3">
    <source>
        <dbReference type="ARBA" id="ARBA00022606"/>
    </source>
</evidence>
<comment type="similarity">
    <text evidence="10">Belongs to the insect chemoreceptor superfamily. Heteromeric odorant receptor channel (TC 1.A.69) family.</text>
</comment>
<dbReference type="AlphaFoldDB" id="A0A6J3KID8"/>
<evidence type="ECO:0000256" key="4">
    <source>
        <dbReference type="ARBA" id="ARBA00022692"/>
    </source>
</evidence>
<evidence type="ECO:0000256" key="8">
    <source>
        <dbReference type="ARBA" id="ARBA00023170"/>
    </source>
</evidence>
<dbReference type="GO" id="GO:0004984">
    <property type="term" value="F:olfactory receptor activity"/>
    <property type="evidence" value="ECO:0007669"/>
    <property type="project" value="InterPro"/>
</dbReference>
<evidence type="ECO:0000313" key="11">
    <source>
        <dbReference type="Proteomes" id="UP000504631"/>
    </source>
</evidence>
<evidence type="ECO:0000256" key="5">
    <source>
        <dbReference type="ARBA" id="ARBA00022725"/>
    </source>
</evidence>
<sequence length="404" mass="46533">MIKTEEVSNKEERERNLKQSLRYVEPLLMVLGAWPLPPESSLCMKIFQRVIPVISIFLALFVICPIFFYIIFKARGTRRQMELLSAFINSLIQLIKYIIMLNSMNDIRTLLNEIKNDWLYGTEENRRLFRENAKIGDRVVSIVAITMYFGGLCYRTILPLSRGRIILPDNTTIRLLPSSTYLPFINEQITPNYEIIFVLQVLSGLFIYTVFIGAIAIMMMICLHTCSLLRILTGKLMDLIDKSNTSEEIIQEKIANIVEYHRKIKKFLSNGQLLSEYISFFELLNGTIIIGLLGYCVLLEWESHNTVGLVVYITLLTTFTFTSYTICSIGQLLLDESNNFARTCVTLDWYRLPVRKTRYMIMIIFMSSDPIKLTAGKVIDVSLSTFGDIMKGAMGYLNMLRKVN</sequence>
<feature type="transmembrane region" description="Helical" evidence="10">
    <location>
        <begin position="49"/>
        <end position="71"/>
    </location>
</feature>
<keyword evidence="7 10" id="KW-0472">Membrane</keyword>
<keyword evidence="9 10" id="KW-0807">Transducer</keyword>
<keyword evidence="5 10" id="KW-0552">Olfaction</keyword>
<dbReference type="Pfam" id="PF02949">
    <property type="entry name" value="7tm_6"/>
    <property type="match status" value="1"/>
</dbReference>
<dbReference type="GO" id="GO:0005549">
    <property type="term" value="F:odorant binding"/>
    <property type="evidence" value="ECO:0007669"/>
    <property type="project" value="InterPro"/>
</dbReference>
<reference evidence="12" key="1">
    <citation type="submission" date="2025-08" db="UniProtKB">
        <authorList>
            <consortium name="RefSeq"/>
        </authorList>
    </citation>
    <scope>IDENTIFICATION</scope>
    <source>
        <tissue evidence="12">Muscle</tissue>
    </source>
</reference>
<accession>A0A6J3KID8</accession>
<keyword evidence="3 10" id="KW-0716">Sensory transduction</keyword>
<protein>
    <recommendedName>
        <fullName evidence="10">Odorant receptor</fullName>
    </recommendedName>
</protein>
<feature type="transmembrane region" description="Helical" evidence="10">
    <location>
        <begin position="310"/>
        <end position="334"/>
    </location>
</feature>
<evidence type="ECO:0000256" key="10">
    <source>
        <dbReference type="RuleBase" id="RU351113"/>
    </source>
</evidence>
<evidence type="ECO:0000256" key="7">
    <source>
        <dbReference type="ARBA" id="ARBA00023136"/>
    </source>
</evidence>
<dbReference type="GeneID" id="117234716"/>
<dbReference type="PANTHER" id="PTHR21137:SF35">
    <property type="entry name" value="ODORANT RECEPTOR 19A-RELATED"/>
    <property type="match status" value="1"/>
</dbReference>
<name>A0A6J3KID8_9HYME</name>
<evidence type="ECO:0000256" key="1">
    <source>
        <dbReference type="ARBA" id="ARBA00004651"/>
    </source>
</evidence>
<keyword evidence="4 10" id="KW-0812">Transmembrane</keyword>
<dbReference type="KEGG" id="bvk:117234716"/>
<evidence type="ECO:0000256" key="9">
    <source>
        <dbReference type="ARBA" id="ARBA00023224"/>
    </source>
</evidence>
<feature type="transmembrane region" description="Helical" evidence="10">
    <location>
        <begin position="205"/>
        <end position="232"/>
    </location>
</feature>
<feature type="transmembrane region" description="Helical" evidence="10">
    <location>
        <begin position="139"/>
        <end position="158"/>
    </location>
</feature>
<dbReference type="Proteomes" id="UP000504631">
    <property type="component" value="Unplaced"/>
</dbReference>
<dbReference type="GO" id="GO:0007165">
    <property type="term" value="P:signal transduction"/>
    <property type="evidence" value="ECO:0007669"/>
    <property type="project" value="UniProtKB-KW"/>
</dbReference>
<dbReference type="GO" id="GO:0005886">
    <property type="term" value="C:plasma membrane"/>
    <property type="evidence" value="ECO:0007669"/>
    <property type="project" value="UniProtKB-SubCell"/>
</dbReference>
<evidence type="ECO:0000256" key="2">
    <source>
        <dbReference type="ARBA" id="ARBA00022475"/>
    </source>
</evidence>